<evidence type="ECO:0000256" key="1">
    <source>
        <dbReference type="ARBA" id="ARBA00000085"/>
    </source>
</evidence>
<evidence type="ECO:0000256" key="4">
    <source>
        <dbReference type="ARBA" id="ARBA00022475"/>
    </source>
</evidence>
<dbReference type="GO" id="GO:0005886">
    <property type="term" value="C:plasma membrane"/>
    <property type="evidence" value="ECO:0007669"/>
    <property type="project" value="UniProtKB-SubCell"/>
</dbReference>
<evidence type="ECO:0000256" key="10">
    <source>
        <dbReference type="ARBA" id="ARBA00022840"/>
    </source>
</evidence>
<keyword evidence="10" id="KW-0067">ATP-binding</keyword>
<dbReference type="FunFam" id="1.10.287.130:FF:000003">
    <property type="entry name" value="Histidine kinase"/>
    <property type="match status" value="1"/>
</dbReference>
<dbReference type="SUPFAM" id="SSF55874">
    <property type="entry name" value="ATPase domain of HSP90 chaperone/DNA topoisomerase II/histidine kinase"/>
    <property type="match status" value="1"/>
</dbReference>
<feature type="domain" description="Histidine kinase" evidence="18">
    <location>
        <begin position="293"/>
        <end position="514"/>
    </location>
</feature>
<dbReference type="Gene3D" id="1.10.287.130">
    <property type="match status" value="1"/>
</dbReference>
<dbReference type="NCBIfam" id="NF008318">
    <property type="entry name" value="PRK11107.1"/>
    <property type="match status" value="1"/>
</dbReference>
<comment type="subcellular location">
    <subcellularLocation>
        <location evidence="2">Cell membrane</location>
        <topology evidence="2">Multi-pass membrane protein</topology>
    </subcellularLocation>
</comment>
<evidence type="ECO:0000256" key="16">
    <source>
        <dbReference type="SAM" id="Coils"/>
    </source>
</evidence>
<feature type="coiled-coil region" evidence="16">
    <location>
        <begin position="227"/>
        <end position="283"/>
    </location>
</feature>
<evidence type="ECO:0000256" key="5">
    <source>
        <dbReference type="ARBA" id="ARBA00022553"/>
    </source>
</evidence>
<dbReference type="CDD" id="cd00082">
    <property type="entry name" value="HisKA"/>
    <property type="match status" value="1"/>
</dbReference>
<dbReference type="SUPFAM" id="SSF52172">
    <property type="entry name" value="CheY-like"/>
    <property type="match status" value="2"/>
</dbReference>
<dbReference type="EC" id="2.7.13.3" evidence="3"/>
<dbReference type="InterPro" id="IPR036097">
    <property type="entry name" value="HisK_dim/P_sf"/>
</dbReference>
<feature type="modified residue" description="Phosphohistidine" evidence="14">
    <location>
        <position position="855"/>
    </location>
</feature>
<dbReference type="InterPro" id="IPR036641">
    <property type="entry name" value="HPT_dom_sf"/>
</dbReference>
<dbReference type="PANTHER" id="PTHR45339">
    <property type="entry name" value="HYBRID SIGNAL TRANSDUCTION HISTIDINE KINASE J"/>
    <property type="match status" value="1"/>
</dbReference>
<evidence type="ECO:0000256" key="17">
    <source>
        <dbReference type="SAM" id="Phobius"/>
    </source>
</evidence>
<proteinExistence type="predicted"/>
<evidence type="ECO:0000256" key="2">
    <source>
        <dbReference type="ARBA" id="ARBA00004651"/>
    </source>
</evidence>
<dbReference type="SMART" id="SM00304">
    <property type="entry name" value="HAMP"/>
    <property type="match status" value="1"/>
</dbReference>
<evidence type="ECO:0000256" key="15">
    <source>
        <dbReference type="PROSITE-ProRule" id="PRU00169"/>
    </source>
</evidence>
<feature type="modified residue" description="4-aspartylphosphate" evidence="15">
    <location>
        <position position="715"/>
    </location>
</feature>
<dbReference type="InterPro" id="IPR036890">
    <property type="entry name" value="HATPase_C_sf"/>
</dbReference>
<dbReference type="PROSITE" id="PS50894">
    <property type="entry name" value="HPT"/>
    <property type="match status" value="1"/>
</dbReference>
<evidence type="ECO:0000259" key="20">
    <source>
        <dbReference type="PROSITE" id="PS50885"/>
    </source>
</evidence>
<evidence type="ECO:0000256" key="13">
    <source>
        <dbReference type="ARBA" id="ARBA00023136"/>
    </source>
</evidence>
<dbReference type="InterPro" id="IPR004358">
    <property type="entry name" value="Sig_transdc_His_kin-like_C"/>
</dbReference>
<evidence type="ECO:0000313" key="22">
    <source>
        <dbReference type="EMBL" id="RRJ18770.1"/>
    </source>
</evidence>
<dbReference type="InterPro" id="IPR003660">
    <property type="entry name" value="HAMP_dom"/>
</dbReference>
<dbReference type="PROSITE" id="PS50110">
    <property type="entry name" value="RESPONSE_REGULATORY"/>
    <property type="match status" value="1"/>
</dbReference>
<dbReference type="PROSITE" id="PS50885">
    <property type="entry name" value="HAMP"/>
    <property type="match status" value="1"/>
</dbReference>
<comment type="catalytic activity">
    <reaction evidence="1">
        <text>ATP + protein L-histidine = ADP + protein N-phospho-L-histidine.</text>
        <dbReference type="EC" id="2.7.13.3"/>
    </reaction>
</comment>
<dbReference type="SMART" id="SM00073">
    <property type="entry name" value="HPT"/>
    <property type="match status" value="1"/>
</dbReference>
<dbReference type="CDD" id="cd17546">
    <property type="entry name" value="REC_hyHK_CKI1_RcsC-like"/>
    <property type="match status" value="1"/>
</dbReference>
<evidence type="ECO:0000256" key="12">
    <source>
        <dbReference type="ARBA" id="ARBA00023012"/>
    </source>
</evidence>
<dbReference type="InterPro" id="IPR003661">
    <property type="entry name" value="HisK_dim/P_dom"/>
</dbReference>
<keyword evidence="13 17" id="KW-0472">Membrane</keyword>
<dbReference type="Pfam" id="PF09984">
    <property type="entry name" value="sCache_4"/>
    <property type="match status" value="1"/>
</dbReference>
<dbReference type="Gene3D" id="3.30.565.10">
    <property type="entry name" value="Histidine kinase-like ATPase, C-terminal domain"/>
    <property type="match status" value="1"/>
</dbReference>
<feature type="domain" description="HAMP" evidence="20">
    <location>
        <begin position="194"/>
        <end position="246"/>
    </location>
</feature>
<dbReference type="Gene3D" id="3.40.50.2300">
    <property type="match status" value="2"/>
</dbReference>
<dbReference type="SUPFAM" id="SSF47226">
    <property type="entry name" value="Histidine-containing phosphotransfer domain, HPT domain"/>
    <property type="match status" value="1"/>
</dbReference>
<dbReference type="SMART" id="SM00448">
    <property type="entry name" value="REC"/>
    <property type="match status" value="1"/>
</dbReference>
<dbReference type="Gene3D" id="6.10.340.10">
    <property type="match status" value="1"/>
</dbReference>
<dbReference type="EMBL" id="RRCF01000006">
    <property type="protein sequence ID" value="RRJ18770.1"/>
    <property type="molecule type" value="Genomic_DNA"/>
</dbReference>
<evidence type="ECO:0000256" key="8">
    <source>
        <dbReference type="ARBA" id="ARBA00022741"/>
    </source>
</evidence>
<dbReference type="SUPFAM" id="SSF47384">
    <property type="entry name" value="Homodimeric domain of signal transducing histidine kinase"/>
    <property type="match status" value="1"/>
</dbReference>
<dbReference type="InterPro" id="IPR003594">
    <property type="entry name" value="HATPase_dom"/>
</dbReference>
<dbReference type="GO" id="GO:0000155">
    <property type="term" value="F:phosphorelay sensor kinase activity"/>
    <property type="evidence" value="ECO:0007669"/>
    <property type="project" value="InterPro"/>
</dbReference>
<dbReference type="SMART" id="SM00388">
    <property type="entry name" value="HisKA"/>
    <property type="match status" value="1"/>
</dbReference>
<name>A0A3P3QEB9_9GAMM</name>
<keyword evidence="23" id="KW-1185">Reference proteome</keyword>
<feature type="domain" description="HPt" evidence="21">
    <location>
        <begin position="816"/>
        <end position="917"/>
    </location>
</feature>
<dbReference type="Pfam" id="PF00072">
    <property type="entry name" value="Response_reg"/>
    <property type="match status" value="1"/>
</dbReference>
<dbReference type="PROSITE" id="PS50109">
    <property type="entry name" value="HIS_KIN"/>
    <property type="match status" value="1"/>
</dbReference>
<dbReference type="AlphaFoldDB" id="A0A3P3QEB9"/>
<keyword evidence="7 17" id="KW-0812">Transmembrane</keyword>
<evidence type="ECO:0000256" key="6">
    <source>
        <dbReference type="ARBA" id="ARBA00022679"/>
    </source>
</evidence>
<dbReference type="Pfam" id="PF02518">
    <property type="entry name" value="HATPase_c"/>
    <property type="match status" value="1"/>
</dbReference>
<dbReference type="Pfam" id="PF01627">
    <property type="entry name" value="Hpt"/>
    <property type="match status" value="1"/>
</dbReference>
<keyword evidence="8" id="KW-0547">Nucleotide-binding</keyword>
<dbReference type="InterPro" id="IPR005467">
    <property type="entry name" value="His_kinase_dom"/>
</dbReference>
<protein>
    <recommendedName>
        <fullName evidence="3">histidine kinase</fullName>
        <ecNumber evidence="3">2.7.13.3</ecNumber>
    </recommendedName>
</protein>
<comment type="caution">
    <text evidence="22">The sequence shown here is derived from an EMBL/GenBank/DDBJ whole genome shotgun (WGS) entry which is preliminary data.</text>
</comment>
<dbReference type="InterPro" id="IPR001789">
    <property type="entry name" value="Sig_transdc_resp-reg_receiver"/>
</dbReference>
<dbReference type="CDD" id="cd16922">
    <property type="entry name" value="HATPase_EvgS-ArcB-TorS-like"/>
    <property type="match status" value="1"/>
</dbReference>
<dbReference type="OrthoDB" id="5563233at2"/>
<keyword evidence="9 22" id="KW-0418">Kinase</keyword>
<keyword evidence="16" id="KW-0175">Coiled coil</keyword>
<keyword evidence="5 15" id="KW-0597">Phosphoprotein</keyword>
<dbReference type="InterPro" id="IPR011006">
    <property type="entry name" value="CheY-like_superfamily"/>
</dbReference>
<evidence type="ECO:0000313" key="23">
    <source>
        <dbReference type="Proteomes" id="UP000276260"/>
    </source>
</evidence>
<dbReference type="FunFam" id="3.30.565.10:FF:000010">
    <property type="entry name" value="Sensor histidine kinase RcsC"/>
    <property type="match status" value="1"/>
</dbReference>
<evidence type="ECO:0000259" key="18">
    <source>
        <dbReference type="PROSITE" id="PS50109"/>
    </source>
</evidence>
<dbReference type="Proteomes" id="UP000276260">
    <property type="component" value="Unassembled WGS sequence"/>
</dbReference>
<keyword evidence="11 17" id="KW-1133">Transmembrane helix</keyword>
<dbReference type="Gene3D" id="1.20.120.160">
    <property type="entry name" value="HPT domain"/>
    <property type="match status" value="1"/>
</dbReference>
<dbReference type="RefSeq" id="WP_046518954.1">
    <property type="nucleotide sequence ID" value="NZ_LAVS01000006.1"/>
</dbReference>
<organism evidence="22 23">
    <name type="scientific">Rheinheimera mesophila</name>
    <dbReference type="NCBI Taxonomy" id="1547515"/>
    <lineage>
        <taxon>Bacteria</taxon>
        <taxon>Pseudomonadati</taxon>
        <taxon>Pseudomonadota</taxon>
        <taxon>Gammaproteobacteria</taxon>
        <taxon>Chromatiales</taxon>
        <taxon>Chromatiaceae</taxon>
        <taxon>Rheinheimera</taxon>
    </lineage>
</organism>
<evidence type="ECO:0000256" key="7">
    <source>
        <dbReference type="ARBA" id="ARBA00022692"/>
    </source>
</evidence>
<keyword evidence="4" id="KW-1003">Cell membrane</keyword>
<keyword evidence="6 22" id="KW-0808">Transferase</keyword>
<evidence type="ECO:0000259" key="19">
    <source>
        <dbReference type="PROSITE" id="PS50110"/>
    </source>
</evidence>
<dbReference type="InterPro" id="IPR019247">
    <property type="entry name" value="Histidine_kinase_BarA_N"/>
</dbReference>
<dbReference type="PRINTS" id="PR00344">
    <property type="entry name" value="BCTRLSENSOR"/>
</dbReference>
<reference evidence="22 23" key="1">
    <citation type="submission" date="2018-11" db="EMBL/GenBank/DDBJ databases">
        <title>Draft genome analysis of Rheinheimera mesophila isolated from an industrial waste site.</title>
        <authorList>
            <person name="Yu Q."/>
            <person name="Qi Y."/>
            <person name="Zhang H."/>
            <person name="Lu Y."/>
            <person name="Pu J."/>
        </authorList>
    </citation>
    <scope>NUCLEOTIDE SEQUENCE [LARGE SCALE GENOMIC DNA]</scope>
    <source>
        <strain evidence="22 23">IITR13</strain>
    </source>
</reference>
<evidence type="ECO:0000256" key="14">
    <source>
        <dbReference type="PROSITE-ProRule" id="PRU00110"/>
    </source>
</evidence>
<dbReference type="Pfam" id="PF00512">
    <property type="entry name" value="HisKA"/>
    <property type="match status" value="1"/>
</dbReference>
<feature type="transmembrane region" description="Helical" evidence="17">
    <location>
        <begin position="171"/>
        <end position="193"/>
    </location>
</feature>
<evidence type="ECO:0000259" key="21">
    <source>
        <dbReference type="PROSITE" id="PS50894"/>
    </source>
</evidence>
<accession>A0A3P3QEB9</accession>
<dbReference type="PANTHER" id="PTHR45339:SF5">
    <property type="entry name" value="HISTIDINE KINASE"/>
    <property type="match status" value="1"/>
</dbReference>
<dbReference type="InterPro" id="IPR008207">
    <property type="entry name" value="Sig_transdc_His_kin_Hpt_dom"/>
</dbReference>
<keyword evidence="12" id="KW-0902">Two-component regulatory system</keyword>
<dbReference type="GO" id="GO:0005524">
    <property type="term" value="F:ATP binding"/>
    <property type="evidence" value="ECO:0007669"/>
    <property type="project" value="UniProtKB-KW"/>
</dbReference>
<gene>
    <name evidence="22" type="primary">barA</name>
    <name evidence="22" type="ORF">EIK76_16245</name>
</gene>
<dbReference type="SMART" id="SM00387">
    <property type="entry name" value="HATPase_c"/>
    <property type="match status" value="1"/>
</dbReference>
<feature type="domain" description="Response regulatory" evidence="19">
    <location>
        <begin position="666"/>
        <end position="782"/>
    </location>
</feature>
<evidence type="ECO:0000256" key="3">
    <source>
        <dbReference type="ARBA" id="ARBA00012438"/>
    </source>
</evidence>
<sequence length="924" mass="103656">MTKIGLRDWVLLTTLVPTLLVSLCLGGYFSYARYHDLAQYLEEQAENIAVPLAIASEHALLHNSRQDVKRLLDVSHRKNSALVKSIAIFNADHELFVTTNYHKDFAMLKYQPDTAIPQQSTITDLGNWLVIRTPILPEQADFSAAPADQPLGYISVQVAKDKVMLAQQTSLLSSLLIILLGLAACVYFSLRLIKKVSHPLQQMGDVIDQLREGQYQSQLQQPFLGELEQLRAGINALATALKSHDEEMQQSIEQATSDLQQSMEQLEMQNIELDLSRKKAMEDNRSKSDFLAKMSHELRTPLNAVIGFARQLLKTNLTHNQQDYLATIQKSANSLLSLVNDVLDYARLEEGRMPINPEPFSLRDLLHDAVELLASNAFDKQLELVLLIDNSCPDDLIADPMRINQILTNIAGNAIKFTEQGSVVIRVSGRPMPDEQWQLRFSVQDTGIGISEEQQKSLFGGFSQADNSIGRRYGGTGLGLVISQRLVTAMGGKIGFDSKAGEGSTFWFTLLCKRHHLSIAEPLPLAELKHKTILYFEPQQYSREAMLAQLDQWGLNIISCSNMSQLNQTLALQPQIDMALIGRSISLNQVNQVIELLQQLQLHSEQLYLLVNTLSPNLREVLQASGAKAVLSKPAHYRKLAMTLAQPYLDFPEQNPLQDKPKARLRVLSVDDNEANLKLINTLLSEMVEQVDSARNGAEAWQKANQQHYDLIFMDINMPVMDGIQACQRIQQSSLNEATPIIAVTAHALEGERERLLALGFCEFLTKPLDEKLLHYTLRECCPDFQQALAASVSENQLPQSKQLDWTLALQRAGGKLDLAKEMLWMLVQSLPDSLQLIQQAMQQQDAEQLLQHIHKLHGASCYTGLPVLKQLTELIETELKKGKKTEQLEPELFELQDRIHALLQDAKNWPPLLTEPVPTQVSG</sequence>
<evidence type="ECO:0000256" key="9">
    <source>
        <dbReference type="ARBA" id="ARBA00022777"/>
    </source>
</evidence>
<evidence type="ECO:0000256" key="11">
    <source>
        <dbReference type="ARBA" id="ARBA00022989"/>
    </source>
</evidence>